<dbReference type="AlphaFoldDB" id="A0A081P3J2"/>
<proteinExistence type="predicted"/>
<dbReference type="EMBL" id="JNVM01000011">
    <property type="protein sequence ID" value="KEQ25265.1"/>
    <property type="molecule type" value="Genomic_DNA"/>
</dbReference>
<name>A0A081P3J2_9BACL</name>
<gene>
    <name evidence="2" type="ORF">ET33_04190</name>
</gene>
<dbReference type="GO" id="GO:0044780">
    <property type="term" value="P:bacterial-type flagellum assembly"/>
    <property type="evidence" value="ECO:0007669"/>
    <property type="project" value="InterPro"/>
</dbReference>
<dbReference type="eggNOG" id="COG3418">
    <property type="taxonomic scope" value="Bacteria"/>
</dbReference>
<reference evidence="2 3" key="1">
    <citation type="submission" date="2014-06" db="EMBL/GenBank/DDBJ databases">
        <title>Draft genome sequence of Paenibacillus sp. MSt1.</title>
        <authorList>
            <person name="Aw Y.K."/>
            <person name="Ong K.S."/>
            <person name="Gan H.M."/>
            <person name="Lee S.M."/>
        </authorList>
    </citation>
    <scope>NUCLEOTIDE SEQUENCE [LARGE SCALE GENOMIC DNA]</scope>
    <source>
        <strain evidence="2 3">MSt1</strain>
    </source>
</reference>
<accession>A0A081P3J2</accession>
<keyword evidence="2" id="KW-0969">Cilium</keyword>
<keyword evidence="1" id="KW-1005">Bacterial flagellum biogenesis</keyword>
<dbReference type="InterPro" id="IPR036679">
    <property type="entry name" value="FlgN-like_sf"/>
</dbReference>
<sequence>MSFEAVLQTMSELNDVHLTLLELAEQKKHALIHNQVEQLTQIVTKENKLLKRIGEMDQQRVDAIGNFLIEKGYKPNPRVTVSDLTKIIFNAEEKRILVDSQKQLLATIRKLREHNELNQQMIEQSLAFINYSIDIISAPPDNDMFYSKPTQQQDQHLRRNTMFDTRA</sequence>
<dbReference type="Gene3D" id="1.20.58.300">
    <property type="entry name" value="FlgN-like"/>
    <property type="match status" value="1"/>
</dbReference>
<keyword evidence="2" id="KW-0282">Flagellum</keyword>
<keyword evidence="3" id="KW-1185">Reference proteome</keyword>
<organism evidence="2 3">
    <name type="scientific">Paenibacillus tyrfis</name>
    <dbReference type="NCBI Taxonomy" id="1501230"/>
    <lineage>
        <taxon>Bacteria</taxon>
        <taxon>Bacillati</taxon>
        <taxon>Bacillota</taxon>
        <taxon>Bacilli</taxon>
        <taxon>Bacillales</taxon>
        <taxon>Paenibacillaceae</taxon>
        <taxon>Paenibacillus</taxon>
    </lineage>
</organism>
<comment type="caution">
    <text evidence="2">The sequence shown here is derived from an EMBL/GenBank/DDBJ whole genome shotgun (WGS) entry which is preliminary data.</text>
</comment>
<dbReference type="Pfam" id="PF05130">
    <property type="entry name" value="FlgN"/>
    <property type="match status" value="1"/>
</dbReference>
<evidence type="ECO:0000313" key="3">
    <source>
        <dbReference type="Proteomes" id="UP000028123"/>
    </source>
</evidence>
<protein>
    <submittedName>
        <fullName evidence="2">Flagellar biosynthesis protein FlgN</fullName>
    </submittedName>
</protein>
<keyword evidence="2" id="KW-0966">Cell projection</keyword>
<dbReference type="Proteomes" id="UP000028123">
    <property type="component" value="Unassembled WGS sequence"/>
</dbReference>
<dbReference type="InterPro" id="IPR007809">
    <property type="entry name" value="FlgN-like"/>
</dbReference>
<dbReference type="SUPFAM" id="SSF140566">
    <property type="entry name" value="FlgN-like"/>
    <property type="match status" value="1"/>
</dbReference>
<evidence type="ECO:0000256" key="1">
    <source>
        <dbReference type="ARBA" id="ARBA00022795"/>
    </source>
</evidence>
<evidence type="ECO:0000313" key="2">
    <source>
        <dbReference type="EMBL" id="KEQ25265.1"/>
    </source>
</evidence>
<dbReference type="RefSeq" id="WP_036682913.1">
    <property type="nucleotide sequence ID" value="NZ_JNVM01000011.1"/>
</dbReference>